<dbReference type="InterPro" id="IPR001000">
    <property type="entry name" value="GH10_dom"/>
</dbReference>
<dbReference type="PANTHER" id="PTHR31490">
    <property type="entry name" value="GLYCOSYL HYDROLASE"/>
    <property type="match status" value="1"/>
</dbReference>
<sequence>MSRLPRRQGVLAAVAAGVLAATGRAASGQVPAEGLAGLARATGCTFGTAVDSLRLAADAGYAGQVTAEAQLLVPEWEAKWAALQPQPGVFDFGPLSAVAGFAQAHGRQLRGHTLVWHTGMPPWLLDGIAEGPARARALLTAHLDAVLPATRPAIRDWDVVNEAIANPEGNPFTARTPAVGDLRDTPWLRALGPGYVELAFRLARERDRSLRLTYNDYGLEGGTPWAEEKRQRVLRLLRRLLEAQVPVDALGLQAHLLMDEPFRPELLAGFLRTVREMGLAVLVTELDVREGRQLPAGLAGRDALVAERVKAVVGTALEQGCRTVLTWGLSDKDSWLTRDPDVMRKDGESHRGLPLDAEGNRKPMWQALAQCFAARRP</sequence>
<keyword evidence="4 10" id="KW-0732">Signal</keyword>
<gene>
    <name evidence="12" type="ORF">QWZ14_16655</name>
</gene>
<comment type="caution">
    <text evidence="12">The sequence shown here is derived from an EMBL/GenBank/DDBJ whole genome shotgun (WGS) entry which is preliminary data.</text>
</comment>
<dbReference type="InterPro" id="IPR044846">
    <property type="entry name" value="GH10"/>
</dbReference>
<dbReference type="InterPro" id="IPR006311">
    <property type="entry name" value="TAT_signal"/>
</dbReference>
<dbReference type="PANTHER" id="PTHR31490:SF88">
    <property type="entry name" value="BETA-XYLANASE"/>
    <property type="match status" value="1"/>
</dbReference>
<keyword evidence="8 9" id="KW-0624">Polysaccharide degradation</keyword>
<comment type="catalytic activity">
    <reaction evidence="1 9">
        <text>Endohydrolysis of (1-&gt;4)-beta-D-xylosidic linkages in xylans.</text>
        <dbReference type="EC" id="3.2.1.8"/>
    </reaction>
</comment>
<dbReference type="PRINTS" id="PR00134">
    <property type="entry name" value="GLHYDRLASE10"/>
</dbReference>
<evidence type="ECO:0000256" key="8">
    <source>
        <dbReference type="ARBA" id="ARBA00023326"/>
    </source>
</evidence>
<evidence type="ECO:0000313" key="13">
    <source>
        <dbReference type="Proteomes" id="UP001529369"/>
    </source>
</evidence>
<dbReference type="Proteomes" id="UP001529369">
    <property type="component" value="Unassembled WGS sequence"/>
</dbReference>
<organism evidence="12 13">
    <name type="scientific">Paeniroseomonas aquatica</name>
    <dbReference type="NCBI Taxonomy" id="373043"/>
    <lineage>
        <taxon>Bacteria</taxon>
        <taxon>Pseudomonadati</taxon>
        <taxon>Pseudomonadota</taxon>
        <taxon>Alphaproteobacteria</taxon>
        <taxon>Acetobacterales</taxon>
        <taxon>Acetobacteraceae</taxon>
        <taxon>Paeniroseomonas</taxon>
    </lineage>
</organism>
<dbReference type="RefSeq" id="WP_290317877.1">
    <property type="nucleotide sequence ID" value="NZ_JAUFPN010000153.1"/>
</dbReference>
<evidence type="ECO:0000256" key="5">
    <source>
        <dbReference type="ARBA" id="ARBA00022801"/>
    </source>
</evidence>
<dbReference type="SMART" id="SM00633">
    <property type="entry name" value="Glyco_10"/>
    <property type="match status" value="1"/>
</dbReference>
<evidence type="ECO:0000256" key="10">
    <source>
        <dbReference type="SAM" id="SignalP"/>
    </source>
</evidence>
<name>A0ABT8A868_9PROT</name>
<evidence type="ECO:0000256" key="3">
    <source>
        <dbReference type="ARBA" id="ARBA00022651"/>
    </source>
</evidence>
<evidence type="ECO:0000256" key="7">
    <source>
        <dbReference type="ARBA" id="ARBA00023295"/>
    </source>
</evidence>
<feature type="domain" description="GH10" evidence="11">
    <location>
        <begin position="32"/>
        <end position="371"/>
    </location>
</feature>
<keyword evidence="13" id="KW-1185">Reference proteome</keyword>
<evidence type="ECO:0000259" key="11">
    <source>
        <dbReference type="PROSITE" id="PS51760"/>
    </source>
</evidence>
<feature type="chain" id="PRO_5045448626" description="Beta-xylanase" evidence="10">
    <location>
        <begin position="21"/>
        <end position="377"/>
    </location>
</feature>
<dbReference type="Pfam" id="PF00331">
    <property type="entry name" value="Glyco_hydro_10"/>
    <property type="match status" value="1"/>
</dbReference>
<dbReference type="SUPFAM" id="SSF51445">
    <property type="entry name" value="(Trans)glycosidases"/>
    <property type="match status" value="1"/>
</dbReference>
<dbReference type="PROSITE" id="PS51318">
    <property type="entry name" value="TAT"/>
    <property type="match status" value="1"/>
</dbReference>
<evidence type="ECO:0000256" key="9">
    <source>
        <dbReference type="RuleBase" id="RU361174"/>
    </source>
</evidence>
<keyword evidence="7 9" id="KW-0326">Glycosidase</keyword>
<dbReference type="EMBL" id="JAUFPN010000153">
    <property type="protein sequence ID" value="MDN3566002.1"/>
    <property type="molecule type" value="Genomic_DNA"/>
</dbReference>
<dbReference type="PROSITE" id="PS51760">
    <property type="entry name" value="GH10_2"/>
    <property type="match status" value="1"/>
</dbReference>
<accession>A0ABT8A868</accession>
<dbReference type="InterPro" id="IPR017853">
    <property type="entry name" value="GH"/>
</dbReference>
<reference evidence="13" key="1">
    <citation type="journal article" date="2019" name="Int. J. Syst. Evol. Microbiol.">
        <title>The Global Catalogue of Microorganisms (GCM) 10K type strain sequencing project: providing services to taxonomists for standard genome sequencing and annotation.</title>
        <authorList>
            <consortium name="The Broad Institute Genomics Platform"/>
            <consortium name="The Broad Institute Genome Sequencing Center for Infectious Disease"/>
            <person name="Wu L."/>
            <person name="Ma J."/>
        </authorList>
    </citation>
    <scope>NUCLEOTIDE SEQUENCE [LARGE SCALE GENOMIC DNA]</scope>
    <source>
        <strain evidence="13">CECT 7131</strain>
    </source>
</reference>
<evidence type="ECO:0000256" key="1">
    <source>
        <dbReference type="ARBA" id="ARBA00000681"/>
    </source>
</evidence>
<evidence type="ECO:0000313" key="12">
    <source>
        <dbReference type="EMBL" id="MDN3566002.1"/>
    </source>
</evidence>
<keyword evidence="5 9" id="KW-0378">Hydrolase</keyword>
<dbReference type="Gene3D" id="3.20.20.80">
    <property type="entry name" value="Glycosidases"/>
    <property type="match status" value="1"/>
</dbReference>
<proteinExistence type="inferred from homology"/>
<evidence type="ECO:0000256" key="4">
    <source>
        <dbReference type="ARBA" id="ARBA00022729"/>
    </source>
</evidence>
<protein>
    <recommendedName>
        <fullName evidence="9">Beta-xylanase</fullName>
        <ecNumber evidence="9">3.2.1.8</ecNumber>
    </recommendedName>
</protein>
<comment type="similarity">
    <text evidence="2 9">Belongs to the glycosyl hydrolase 10 (cellulase F) family.</text>
</comment>
<feature type="signal peptide" evidence="10">
    <location>
        <begin position="1"/>
        <end position="20"/>
    </location>
</feature>
<keyword evidence="3" id="KW-0858">Xylan degradation</keyword>
<dbReference type="EC" id="3.2.1.8" evidence="9"/>
<evidence type="ECO:0000256" key="2">
    <source>
        <dbReference type="ARBA" id="ARBA00007495"/>
    </source>
</evidence>
<keyword evidence="6 9" id="KW-0119">Carbohydrate metabolism</keyword>
<evidence type="ECO:0000256" key="6">
    <source>
        <dbReference type="ARBA" id="ARBA00023277"/>
    </source>
</evidence>